<evidence type="ECO:0000256" key="7">
    <source>
        <dbReference type="ARBA" id="ARBA00023288"/>
    </source>
</evidence>
<keyword evidence="3" id="KW-0336">GPI-anchor</keyword>
<reference evidence="10" key="1">
    <citation type="journal article" date="2020" name="Stud. Mycol.">
        <title>101 Dothideomycetes genomes: a test case for predicting lifestyles and emergence of pathogens.</title>
        <authorList>
            <person name="Haridas S."/>
            <person name="Albert R."/>
            <person name="Binder M."/>
            <person name="Bloem J."/>
            <person name="Labutti K."/>
            <person name="Salamov A."/>
            <person name="Andreopoulos B."/>
            <person name="Baker S."/>
            <person name="Barry K."/>
            <person name="Bills G."/>
            <person name="Bluhm B."/>
            <person name="Cannon C."/>
            <person name="Castanera R."/>
            <person name="Culley D."/>
            <person name="Daum C."/>
            <person name="Ezra D."/>
            <person name="Gonzalez J."/>
            <person name="Henrissat B."/>
            <person name="Kuo A."/>
            <person name="Liang C."/>
            <person name="Lipzen A."/>
            <person name="Lutzoni F."/>
            <person name="Magnuson J."/>
            <person name="Mondo S."/>
            <person name="Nolan M."/>
            <person name="Ohm R."/>
            <person name="Pangilinan J."/>
            <person name="Park H.-J."/>
            <person name="Ramirez L."/>
            <person name="Alfaro M."/>
            <person name="Sun H."/>
            <person name="Tritt A."/>
            <person name="Yoshinaga Y."/>
            <person name="Zwiers L.-H."/>
            <person name="Turgeon B."/>
            <person name="Goodwin S."/>
            <person name="Spatafora J."/>
            <person name="Crous P."/>
            <person name="Grigoriev I."/>
        </authorList>
    </citation>
    <scope>NUCLEOTIDE SEQUENCE</scope>
    <source>
        <strain evidence="10">CBS 115976</strain>
    </source>
</reference>
<keyword evidence="4 8" id="KW-0732">Signal</keyword>
<dbReference type="AlphaFoldDB" id="A0A6A6UG32"/>
<evidence type="ECO:0000256" key="5">
    <source>
        <dbReference type="ARBA" id="ARBA00023136"/>
    </source>
</evidence>
<name>A0A6A6UG32_9PEZI</name>
<dbReference type="Pfam" id="PF20238">
    <property type="entry name" value="BIM1-like_dom"/>
    <property type="match status" value="1"/>
</dbReference>
<dbReference type="EMBL" id="MU004234">
    <property type="protein sequence ID" value="KAF2670393.1"/>
    <property type="molecule type" value="Genomic_DNA"/>
</dbReference>
<protein>
    <recommendedName>
        <fullName evidence="9">Copper acquisition factor BIM1-like domain-containing protein</fullName>
    </recommendedName>
</protein>
<dbReference type="Proteomes" id="UP000799302">
    <property type="component" value="Unassembled WGS sequence"/>
</dbReference>
<evidence type="ECO:0000313" key="11">
    <source>
        <dbReference type="Proteomes" id="UP000799302"/>
    </source>
</evidence>
<evidence type="ECO:0000259" key="9">
    <source>
        <dbReference type="Pfam" id="PF20238"/>
    </source>
</evidence>
<evidence type="ECO:0000256" key="1">
    <source>
        <dbReference type="ARBA" id="ARBA00004609"/>
    </source>
</evidence>
<dbReference type="GO" id="GO:0005886">
    <property type="term" value="C:plasma membrane"/>
    <property type="evidence" value="ECO:0007669"/>
    <property type="project" value="UniProtKB-SubCell"/>
</dbReference>
<evidence type="ECO:0000256" key="4">
    <source>
        <dbReference type="ARBA" id="ARBA00022729"/>
    </source>
</evidence>
<keyword evidence="5" id="KW-0472">Membrane</keyword>
<evidence type="ECO:0000256" key="2">
    <source>
        <dbReference type="ARBA" id="ARBA00022475"/>
    </source>
</evidence>
<dbReference type="GO" id="GO:0098552">
    <property type="term" value="C:side of membrane"/>
    <property type="evidence" value="ECO:0007669"/>
    <property type="project" value="UniProtKB-KW"/>
</dbReference>
<feature type="domain" description="Copper acquisition factor BIM1-like" evidence="9">
    <location>
        <begin position="15"/>
        <end position="168"/>
    </location>
</feature>
<keyword evidence="11" id="KW-1185">Reference proteome</keyword>
<feature type="chain" id="PRO_5025419418" description="Copper acquisition factor BIM1-like domain-containing protein" evidence="8">
    <location>
        <begin position="17"/>
        <end position="221"/>
    </location>
</feature>
<keyword evidence="7" id="KW-0449">Lipoprotein</keyword>
<dbReference type="InterPro" id="IPR046530">
    <property type="entry name" value="BIM1-like_dom"/>
</dbReference>
<sequence>MQFKTLFLTLIPAAMAHFHLTYPLWRADSLALATNNQSISQWFYPCAGIGQETSANNRTAWPLDGGSVVWNSSHPDALTTINLGLGAAVTTFNISLIPMYNETGAGQTCLSKVGQSKLSPLNITDGTQASIQVITISSTGAALYNCADIVFRKNATVLDSGSCKNDTGVSGSAIVNANAGNSSEGSGSSGNSTTKGSGAIKGSVPVAALFAAVGAGMYASL</sequence>
<dbReference type="OrthoDB" id="5333578at2759"/>
<proteinExistence type="predicted"/>
<evidence type="ECO:0000256" key="8">
    <source>
        <dbReference type="SAM" id="SignalP"/>
    </source>
</evidence>
<accession>A0A6A6UG32</accession>
<dbReference type="PANTHER" id="PTHR34992">
    <property type="entry name" value="HYPHAL ANASTAMOSIS-7 PROTEIN"/>
    <property type="match status" value="1"/>
</dbReference>
<dbReference type="PANTHER" id="PTHR34992:SF2">
    <property type="entry name" value="COPPER ACQUISITION FACTOR BIM1-LIKE DOMAIN-CONTAINING PROTEIN"/>
    <property type="match status" value="1"/>
</dbReference>
<evidence type="ECO:0000256" key="6">
    <source>
        <dbReference type="ARBA" id="ARBA00023180"/>
    </source>
</evidence>
<feature type="signal peptide" evidence="8">
    <location>
        <begin position="1"/>
        <end position="16"/>
    </location>
</feature>
<gene>
    <name evidence="10" type="ORF">BT63DRAFT_237137</name>
</gene>
<dbReference type="CDD" id="cd21176">
    <property type="entry name" value="LPMO_auxiliary-like"/>
    <property type="match status" value="1"/>
</dbReference>
<evidence type="ECO:0000256" key="3">
    <source>
        <dbReference type="ARBA" id="ARBA00022622"/>
    </source>
</evidence>
<organism evidence="10 11">
    <name type="scientific">Microthyrium microscopicum</name>
    <dbReference type="NCBI Taxonomy" id="703497"/>
    <lineage>
        <taxon>Eukaryota</taxon>
        <taxon>Fungi</taxon>
        <taxon>Dikarya</taxon>
        <taxon>Ascomycota</taxon>
        <taxon>Pezizomycotina</taxon>
        <taxon>Dothideomycetes</taxon>
        <taxon>Dothideomycetes incertae sedis</taxon>
        <taxon>Microthyriales</taxon>
        <taxon>Microthyriaceae</taxon>
        <taxon>Microthyrium</taxon>
    </lineage>
</organism>
<keyword evidence="2" id="KW-1003">Cell membrane</keyword>
<comment type="subcellular location">
    <subcellularLocation>
        <location evidence="1">Cell membrane</location>
        <topology evidence="1">Lipid-anchor</topology>
        <topology evidence="1">GPI-anchor</topology>
    </subcellularLocation>
</comment>
<keyword evidence="6" id="KW-0325">Glycoprotein</keyword>
<evidence type="ECO:0000313" key="10">
    <source>
        <dbReference type="EMBL" id="KAF2670393.1"/>
    </source>
</evidence>
<dbReference type="InterPro" id="IPR046936">
    <property type="entry name" value="BIM1-like"/>
</dbReference>